<name>A0AAN7AEW6_9PEZI</name>
<comment type="caution">
    <text evidence="1">The sequence shown here is derived from an EMBL/GenBank/DDBJ whole genome shotgun (WGS) entry which is preliminary data.</text>
</comment>
<dbReference type="AlphaFoldDB" id="A0AAN7AEW6"/>
<dbReference type="Proteomes" id="UP001302126">
    <property type="component" value="Unassembled WGS sequence"/>
</dbReference>
<reference evidence="1" key="2">
    <citation type="submission" date="2023-05" db="EMBL/GenBank/DDBJ databases">
        <authorList>
            <consortium name="Lawrence Berkeley National Laboratory"/>
            <person name="Steindorff A."/>
            <person name="Hensen N."/>
            <person name="Bonometti L."/>
            <person name="Westerberg I."/>
            <person name="Brannstrom I.O."/>
            <person name="Guillou S."/>
            <person name="Cros-Aarteil S."/>
            <person name="Calhoun S."/>
            <person name="Haridas S."/>
            <person name="Kuo A."/>
            <person name="Mondo S."/>
            <person name="Pangilinan J."/>
            <person name="Riley R."/>
            <person name="Labutti K."/>
            <person name="Andreopoulos B."/>
            <person name="Lipzen A."/>
            <person name="Chen C."/>
            <person name="Yanf M."/>
            <person name="Daum C."/>
            <person name="Ng V."/>
            <person name="Clum A."/>
            <person name="Ohm R."/>
            <person name="Martin F."/>
            <person name="Silar P."/>
            <person name="Natvig D."/>
            <person name="Lalanne C."/>
            <person name="Gautier V."/>
            <person name="Ament-Velasquez S.L."/>
            <person name="Kruys A."/>
            <person name="Hutchinson M.I."/>
            <person name="Powell A.J."/>
            <person name="Barry K."/>
            <person name="Miller A.N."/>
            <person name="Grigoriev I.V."/>
            <person name="Debuchy R."/>
            <person name="Gladieux P."/>
            <person name="Thoren M.H."/>
            <person name="Johannesson H."/>
        </authorList>
    </citation>
    <scope>NUCLEOTIDE SEQUENCE</scope>
    <source>
        <strain evidence="1">PSN309</strain>
    </source>
</reference>
<organism evidence="1 2">
    <name type="scientific">Podospora australis</name>
    <dbReference type="NCBI Taxonomy" id="1536484"/>
    <lineage>
        <taxon>Eukaryota</taxon>
        <taxon>Fungi</taxon>
        <taxon>Dikarya</taxon>
        <taxon>Ascomycota</taxon>
        <taxon>Pezizomycotina</taxon>
        <taxon>Sordariomycetes</taxon>
        <taxon>Sordariomycetidae</taxon>
        <taxon>Sordariales</taxon>
        <taxon>Podosporaceae</taxon>
        <taxon>Podospora</taxon>
    </lineage>
</organism>
<evidence type="ECO:0000313" key="1">
    <source>
        <dbReference type="EMBL" id="KAK4183337.1"/>
    </source>
</evidence>
<dbReference type="EMBL" id="MU864557">
    <property type="protein sequence ID" value="KAK4183337.1"/>
    <property type="molecule type" value="Genomic_DNA"/>
</dbReference>
<sequence length="245" mass="26811">MVAPKTLLTTSAIALGAGITGITPAAALSIPTAVQPLLERAELAVRGKADILKGFLELIGIVAFKDAPNLWEFDKLPDFCKLHLETTDGGGCFATVECKDGGEVHYNKDRAGWNSCFVGGRQFFTDPRLDGTEGEGLTDPVVQLKEFHNWKEIDVTGLSDRYEDMIRCEAGITPLNCAEGPFVCRWDHNGNTYVHQDRTKRWKCGVPKPNAKFPDDVNWEVNTKRDLEGGLTLPTAAPVPVNRTA</sequence>
<keyword evidence="2" id="KW-1185">Reference proteome</keyword>
<protein>
    <submittedName>
        <fullName evidence="1">Fibronectin type iii domain-containing protein</fullName>
    </submittedName>
</protein>
<evidence type="ECO:0000313" key="2">
    <source>
        <dbReference type="Proteomes" id="UP001302126"/>
    </source>
</evidence>
<reference evidence="1" key="1">
    <citation type="journal article" date="2023" name="Mol. Phylogenet. Evol.">
        <title>Genome-scale phylogeny and comparative genomics of the fungal order Sordariales.</title>
        <authorList>
            <person name="Hensen N."/>
            <person name="Bonometti L."/>
            <person name="Westerberg I."/>
            <person name="Brannstrom I.O."/>
            <person name="Guillou S."/>
            <person name="Cros-Aarteil S."/>
            <person name="Calhoun S."/>
            <person name="Haridas S."/>
            <person name="Kuo A."/>
            <person name="Mondo S."/>
            <person name="Pangilinan J."/>
            <person name="Riley R."/>
            <person name="LaButti K."/>
            <person name="Andreopoulos B."/>
            <person name="Lipzen A."/>
            <person name="Chen C."/>
            <person name="Yan M."/>
            <person name="Daum C."/>
            <person name="Ng V."/>
            <person name="Clum A."/>
            <person name="Steindorff A."/>
            <person name="Ohm R.A."/>
            <person name="Martin F."/>
            <person name="Silar P."/>
            <person name="Natvig D.O."/>
            <person name="Lalanne C."/>
            <person name="Gautier V."/>
            <person name="Ament-Velasquez S.L."/>
            <person name="Kruys A."/>
            <person name="Hutchinson M.I."/>
            <person name="Powell A.J."/>
            <person name="Barry K."/>
            <person name="Miller A.N."/>
            <person name="Grigoriev I.V."/>
            <person name="Debuchy R."/>
            <person name="Gladieux P."/>
            <person name="Hiltunen Thoren M."/>
            <person name="Johannesson H."/>
        </authorList>
    </citation>
    <scope>NUCLEOTIDE SEQUENCE</scope>
    <source>
        <strain evidence="1">PSN309</strain>
    </source>
</reference>
<proteinExistence type="predicted"/>
<gene>
    <name evidence="1" type="ORF">QBC35DRAFT_543992</name>
</gene>
<accession>A0AAN7AEW6</accession>